<protein>
    <submittedName>
        <fullName evidence="2">Uncharacterized protein</fullName>
    </submittedName>
</protein>
<dbReference type="EMBL" id="JAULUE010002052">
    <property type="protein sequence ID" value="KAK5900171.1"/>
    <property type="molecule type" value="Genomic_DNA"/>
</dbReference>
<reference evidence="2 3" key="1">
    <citation type="journal article" date="2023" name="Mol. Biol. Evol.">
        <title>Genomics of Secondarily Temperate Adaptation in the Only Non-Antarctic Icefish.</title>
        <authorList>
            <person name="Rivera-Colon A.G."/>
            <person name="Rayamajhi N."/>
            <person name="Minhas B.F."/>
            <person name="Madrigal G."/>
            <person name="Bilyk K.T."/>
            <person name="Yoon V."/>
            <person name="Hune M."/>
            <person name="Gregory S."/>
            <person name="Cheng C.H.C."/>
            <person name="Catchen J.M."/>
        </authorList>
    </citation>
    <scope>NUCLEOTIDE SEQUENCE [LARGE SCALE GENOMIC DNA]</scope>
    <source>
        <strain evidence="2">JC2023a</strain>
    </source>
</reference>
<evidence type="ECO:0000313" key="3">
    <source>
        <dbReference type="Proteomes" id="UP001335648"/>
    </source>
</evidence>
<comment type="caution">
    <text evidence="2">The sequence shown here is derived from an EMBL/GenBank/DDBJ whole genome shotgun (WGS) entry which is preliminary data.</text>
</comment>
<evidence type="ECO:0000313" key="2">
    <source>
        <dbReference type="EMBL" id="KAK5900171.1"/>
    </source>
</evidence>
<keyword evidence="3" id="KW-1185">Reference proteome</keyword>
<dbReference type="Proteomes" id="UP001335648">
    <property type="component" value="Unassembled WGS sequence"/>
</dbReference>
<feature type="compositionally biased region" description="Basic and acidic residues" evidence="1">
    <location>
        <begin position="16"/>
        <end position="32"/>
    </location>
</feature>
<sequence>MQTTDTKNAEVEEEERLTAEKEEKTVRMEVGNDKRKEKVIKKKTVEEGEDERERLGGFKTGKKLTAPAVAATAA</sequence>
<evidence type="ECO:0000256" key="1">
    <source>
        <dbReference type="SAM" id="MobiDB-lite"/>
    </source>
</evidence>
<dbReference type="AlphaFoldDB" id="A0AAN8H2L2"/>
<proteinExistence type="predicted"/>
<accession>A0AAN8H2L2</accession>
<gene>
    <name evidence="2" type="ORF">CesoFtcFv8_009571</name>
</gene>
<name>A0AAN8H2L2_9TELE</name>
<organism evidence="2 3">
    <name type="scientific">Champsocephalus esox</name>
    <name type="common">pike icefish</name>
    <dbReference type="NCBI Taxonomy" id="159716"/>
    <lineage>
        <taxon>Eukaryota</taxon>
        <taxon>Metazoa</taxon>
        <taxon>Chordata</taxon>
        <taxon>Craniata</taxon>
        <taxon>Vertebrata</taxon>
        <taxon>Euteleostomi</taxon>
        <taxon>Actinopterygii</taxon>
        <taxon>Neopterygii</taxon>
        <taxon>Teleostei</taxon>
        <taxon>Neoteleostei</taxon>
        <taxon>Acanthomorphata</taxon>
        <taxon>Eupercaria</taxon>
        <taxon>Perciformes</taxon>
        <taxon>Notothenioidei</taxon>
        <taxon>Channichthyidae</taxon>
        <taxon>Champsocephalus</taxon>
    </lineage>
</organism>
<feature type="region of interest" description="Disordered" evidence="1">
    <location>
        <begin position="1"/>
        <end position="32"/>
    </location>
</feature>